<dbReference type="GO" id="GO:0047480">
    <property type="term" value="F:UDP-N-acetylmuramoyl-tripeptide-D-alanyl-D-alanine ligase activity"/>
    <property type="evidence" value="ECO:0007669"/>
    <property type="project" value="UniProtKB-UniRule"/>
</dbReference>
<sequence length="482" mass="49626">MSALWTAAEAARATGGRTAGAWQATGVSIDTRTLAPGDLFVALAAQRDGHEFVARALELGAAAALVSHVPEGVSGDAPLLVADDTLAALTALGAVGRARTRARVVAVTGSVGKTSTKDMLRTALAAQAPTHAADKSYNNHWGVPLTLARMPRDTRFAVIEIGMNRPGEIAPLARLARPHVGIVTTVAAAHMESFGSLDEIAREKASLAEGLVPGGVMILNRDTGTYPVQRGVVGRLGVRCLSFGGSALAHYRLSDTNLTETAVTARAACMGAPQIFKLAQPGRHLAMNAMAVLAAVDALGADRARAALALAGWSAPEGRGARWIIALGGGGIDGHVHLIDESYNANPAAMAAAFEVFAVTQPRDGQGRVARGRRIALLADMLELGADGPALHAQLAALPALAAVDTVHCAGPLMKHLHAALPHKKRGLWCADSAALAARVPRLVDAGDVVMCKGSNGSRVGLLVQAIKKLGDARPLDAQGTE</sequence>
<dbReference type="GO" id="GO:0051301">
    <property type="term" value="P:cell division"/>
    <property type="evidence" value="ECO:0007669"/>
    <property type="project" value="UniProtKB-KW"/>
</dbReference>
<dbReference type="EC" id="6.3.2.10" evidence="10 11"/>
<evidence type="ECO:0000256" key="1">
    <source>
        <dbReference type="ARBA" id="ARBA00022490"/>
    </source>
</evidence>
<keyword evidence="1 10" id="KW-0963">Cytoplasm</keyword>
<keyword evidence="9 10" id="KW-0961">Cell wall biogenesis/degradation</keyword>
<dbReference type="UniPathway" id="UPA00219"/>
<keyword evidence="6 10" id="KW-0133">Cell shape</keyword>
<dbReference type="GO" id="GO:0071555">
    <property type="term" value="P:cell wall organization"/>
    <property type="evidence" value="ECO:0007669"/>
    <property type="project" value="UniProtKB-KW"/>
</dbReference>
<keyword evidence="5 10" id="KW-0067">ATP-binding</keyword>
<dbReference type="Gene3D" id="3.40.1390.10">
    <property type="entry name" value="MurE/MurF, N-terminal domain"/>
    <property type="match status" value="1"/>
</dbReference>
<evidence type="ECO:0000256" key="8">
    <source>
        <dbReference type="ARBA" id="ARBA00023306"/>
    </source>
</evidence>
<keyword evidence="7 10" id="KW-0573">Peptidoglycan synthesis</keyword>
<dbReference type="SUPFAM" id="SSF63418">
    <property type="entry name" value="MurE/MurF N-terminal domain"/>
    <property type="match status" value="1"/>
</dbReference>
<feature type="binding site" evidence="10">
    <location>
        <begin position="109"/>
        <end position="115"/>
    </location>
    <ligand>
        <name>ATP</name>
        <dbReference type="ChEBI" id="CHEBI:30616"/>
    </ligand>
</feature>
<dbReference type="InterPro" id="IPR013221">
    <property type="entry name" value="Mur_ligase_cen"/>
</dbReference>
<comment type="caution">
    <text evidence="14">The sequence shown here is derived from an EMBL/GenBank/DDBJ whole genome shotgun (WGS) entry which is preliminary data.</text>
</comment>
<evidence type="ECO:0000256" key="5">
    <source>
        <dbReference type="ARBA" id="ARBA00022840"/>
    </source>
</evidence>
<dbReference type="GO" id="GO:0009252">
    <property type="term" value="P:peptidoglycan biosynthetic process"/>
    <property type="evidence" value="ECO:0007669"/>
    <property type="project" value="UniProtKB-UniRule"/>
</dbReference>
<keyword evidence="4 10" id="KW-0547">Nucleotide-binding</keyword>
<dbReference type="PANTHER" id="PTHR43024">
    <property type="entry name" value="UDP-N-ACETYLMURAMOYL-TRIPEPTIDE--D-ALANYL-D-ALANINE LIGASE"/>
    <property type="match status" value="1"/>
</dbReference>
<comment type="subcellular location">
    <subcellularLocation>
        <location evidence="10 11">Cytoplasm</location>
    </subcellularLocation>
</comment>
<dbReference type="Pfam" id="PF02875">
    <property type="entry name" value="Mur_ligase_C"/>
    <property type="match status" value="1"/>
</dbReference>
<dbReference type="RefSeq" id="WP_154446283.1">
    <property type="nucleotide sequence ID" value="NZ_WIND01000005.1"/>
</dbReference>
<evidence type="ECO:0000256" key="2">
    <source>
        <dbReference type="ARBA" id="ARBA00022598"/>
    </source>
</evidence>
<comment type="similarity">
    <text evidence="10">Belongs to the MurCDEF family. MurF subfamily.</text>
</comment>
<dbReference type="InterPro" id="IPR036565">
    <property type="entry name" value="Mur-like_cat_sf"/>
</dbReference>
<dbReference type="NCBIfam" id="TIGR01143">
    <property type="entry name" value="murF"/>
    <property type="match status" value="1"/>
</dbReference>
<evidence type="ECO:0000256" key="9">
    <source>
        <dbReference type="ARBA" id="ARBA00023316"/>
    </source>
</evidence>
<evidence type="ECO:0000313" key="15">
    <source>
        <dbReference type="Proteomes" id="UP000474957"/>
    </source>
</evidence>
<keyword evidence="8 10" id="KW-0131">Cell cycle</keyword>
<keyword evidence="3 10" id="KW-0132">Cell division</keyword>
<dbReference type="Gene3D" id="3.90.190.20">
    <property type="entry name" value="Mur ligase, C-terminal domain"/>
    <property type="match status" value="1"/>
</dbReference>
<evidence type="ECO:0000256" key="3">
    <source>
        <dbReference type="ARBA" id="ARBA00022618"/>
    </source>
</evidence>
<accession>A0A6L5Z175</accession>
<evidence type="ECO:0000259" key="12">
    <source>
        <dbReference type="Pfam" id="PF02875"/>
    </source>
</evidence>
<keyword evidence="15" id="KW-1185">Reference proteome</keyword>
<dbReference type="Pfam" id="PF08245">
    <property type="entry name" value="Mur_ligase_M"/>
    <property type="match status" value="1"/>
</dbReference>
<dbReference type="AlphaFoldDB" id="A0A6L5Z175"/>
<gene>
    <name evidence="10 14" type="primary">murF</name>
    <name evidence="14" type="ORF">GE300_09280</name>
</gene>
<comment type="pathway">
    <text evidence="10 11">Cell wall biogenesis; peptidoglycan biosynthesis.</text>
</comment>
<dbReference type="InterPro" id="IPR004101">
    <property type="entry name" value="Mur_ligase_C"/>
</dbReference>
<dbReference type="PANTHER" id="PTHR43024:SF1">
    <property type="entry name" value="UDP-N-ACETYLMURAMOYL-TRIPEPTIDE--D-ALANYL-D-ALANINE LIGASE"/>
    <property type="match status" value="1"/>
</dbReference>
<evidence type="ECO:0000256" key="7">
    <source>
        <dbReference type="ARBA" id="ARBA00022984"/>
    </source>
</evidence>
<dbReference type="InterPro" id="IPR035911">
    <property type="entry name" value="MurE/MurF_N"/>
</dbReference>
<keyword evidence="2 10" id="KW-0436">Ligase</keyword>
<evidence type="ECO:0000256" key="11">
    <source>
        <dbReference type="RuleBase" id="RU004136"/>
    </source>
</evidence>
<dbReference type="GO" id="GO:0008360">
    <property type="term" value="P:regulation of cell shape"/>
    <property type="evidence" value="ECO:0007669"/>
    <property type="project" value="UniProtKB-KW"/>
</dbReference>
<dbReference type="Proteomes" id="UP000474957">
    <property type="component" value="Unassembled WGS sequence"/>
</dbReference>
<evidence type="ECO:0000256" key="4">
    <source>
        <dbReference type="ARBA" id="ARBA00022741"/>
    </source>
</evidence>
<reference evidence="14 15" key="1">
    <citation type="submission" date="2019-10" db="EMBL/GenBank/DDBJ databases">
        <title>Cognatihalovulum marinum gen. nov. sp. nov., a new member of the family Rhodobacteraceae isolated from deep seawater of the Northwest Indian Ocean.</title>
        <authorList>
            <person name="Ruan C."/>
            <person name="Wang J."/>
            <person name="Zheng X."/>
            <person name="Song L."/>
            <person name="Zhu Y."/>
            <person name="Huang Y."/>
            <person name="Lu Z."/>
            <person name="Du W."/>
            <person name="Huang L."/>
            <person name="Dai X."/>
        </authorList>
    </citation>
    <scope>NUCLEOTIDE SEQUENCE [LARGE SCALE GENOMIC DNA]</scope>
    <source>
        <strain evidence="14 15">2CG4</strain>
    </source>
</reference>
<dbReference type="EMBL" id="WIND01000005">
    <property type="protein sequence ID" value="MSU89805.1"/>
    <property type="molecule type" value="Genomic_DNA"/>
</dbReference>
<dbReference type="InterPro" id="IPR036615">
    <property type="entry name" value="Mur_ligase_C_dom_sf"/>
</dbReference>
<dbReference type="InterPro" id="IPR051046">
    <property type="entry name" value="MurCDEF_CellWall_CoF430Synth"/>
</dbReference>
<comment type="function">
    <text evidence="10 11">Involved in cell wall formation. Catalyzes the final step in the synthesis of UDP-N-acetylmuramoyl-pentapeptide, the precursor of murein.</text>
</comment>
<evidence type="ECO:0000256" key="10">
    <source>
        <dbReference type="HAMAP-Rule" id="MF_02019"/>
    </source>
</evidence>
<dbReference type="InterPro" id="IPR005863">
    <property type="entry name" value="UDP-N-AcMur_synth"/>
</dbReference>
<dbReference type="HAMAP" id="MF_02019">
    <property type="entry name" value="MurF"/>
    <property type="match status" value="1"/>
</dbReference>
<name>A0A6L5Z175_9RHOB</name>
<feature type="domain" description="Mur ligase central" evidence="13">
    <location>
        <begin position="107"/>
        <end position="296"/>
    </location>
</feature>
<comment type="catalytic activity">
    <reaction evidence="10 11">
        <text>D-alanyl-D-alanine + UDP-N-acetyl-alpha-D-muramoyl-L-alanyl-gamma-D-glutamyl-meso-2,6-diaminopimelate + ATP = UDP-N-acetyl-alpha-D-muramoyl-L-alanyl-gamma-D-glutamyl-meso-2,6-diaminopimeloyl-D-alanyl-D-alanine + ADP + phosphate + H(+)</text>
        <dbReference type="Rhea" id="RHEA:28374"/>
        <dbReference type="ChEBI" id="CHEBI:15378"/>
        <dbReference type="ChEBI" id="CHEBI:30616"/>
        <dbReference type="ChEBI" id="CHEBI:43474"/>
        <dbReference type="ChEBI" id="CHEBI:57822"/>
        <dbReference type="ChEBI" id="CHEBI:61386"/>
        <dbReference type="ChEBI" id="CHEBI:83905"/>
        <dbReference type="ChEBI" id="CHEBI:456216"/>
        <dbReference type="EC" id="6.3.2.10"/>
    </reaction>
</comment>
<dbReference type="GO" id="GO:0005737">
    <property type="term" value="C:cytoplasm"/>
    <property type="evidence" value="ECO:0007669"/>
    <property type="project" value="UniProtKB-SubCell"/>
</dbReference>
<dbReference type="SUPFAM" id="SSF53244">
    <property type="entry name" value="MurD-like peptide ligases, peptide-binding domain"/>
    <property type="match status" value="1"/>
</dbReference>
<dbReference type="GO" id="GO:0005524">
    <property type="term" value="F:ATP binding"/>
    <property type="evidence" value="ECO:0007669"/>
    <property type="project" value="UniProtKB-UniRule"/>
</dbReference>
<evidence type="ECO:0000313" key="14">
    <source>
        <dbReference type="EMBL" id="MSU89805.1"/>
    </source>
</evidence>
<protein>
    <recommendedName>
        <fullName evidence="10 11">UDP-N-acetylmuramoyl-tripeptide--D-alanyl-D-alanine ligase</fullName>
        <ecNumber evidence="10 11">6.3.2.10</ecNumber>
    </recommendedName>
    <alternativeName>
        <fullName evidence="10">D-alanyl-D-alanine-adding enzyme</fullName>
    </alternativeName>
</protein>
<dbReference type="SUPFAM" id="SSF53623">
    <property type="entry name" value="MurD-like peptide ligases, catalytic domain"/>
    <property type="match status" value="1"/>
</dbReference>
<feature type="domain" description="Mur ligase C-terminal" evidence="12">
    <location>
        <begin position="336"/>
        <end position="455"/>
    </location>
</feature>
<evidence type="ECO:0000256" key="6">
    <source>
        <dbReference type="ARBA" id="ARBA00022960"/>
    </source>
</evidence>
<proteinExistence type="inferred from homology"/>
<evidence type="ECO:0000259" key="13">
    <source>
        <dbReference type="Pfam" id="PF08245"/>
    </source>
</evidence>
<organism evidence="14 15">
    <name type="scientific">Halovulum marinum</name>
    <dbReference type="NCBI Taxonomy" id="2662447"/>
    <lineage>
        <taxon>Bacteria</taxon>
        <taxon>Pseudomonadati</taxon>
        <taxon>Pseudomonadota</taxon>
        <taxon>Alphaproteobacteria</taxon>
        <taxon>Rhodobacterales</taxon>
        <taxon>Paracoccaceae</taxon>
        <taxon>Halovulum</taxon>
    </lineage>
</organism>
<dbReference type="Gene3D" id="3.40.1190.10">
    <property type="entry name" value="Mur-like, catalytic domain"/>
    <property type="match status" value="1"/>
</dbReference>